<feature type="region of interest" description="Disordered" evidence="1">
    <location>
        <begin position="1"/>
        <end position="64"/>
    </location>
</feature>
<dbReference type="Proteomes" id="UP000019335">
    <property type="component" value="Unassembled WGS sequence"/>
</dbReference>
<proteinExistence type="predicted"/>
<name>W7TI03_9STRA</name>
<keyword evidence="3" id="KW-1185">Reference proteome</keyword>
<dbReference type="EMBL" id="AZIL01003775">
    <property type="protein sequence ID" value="EWM19911.1"/>
    <property type="molecule type" value="Genomic_DNA"/>
</dbReference>
<feature type="region of interest" description="Disordered" evidence="1">
    <location>
        <begin position="83"/>
        <end position="113"/>
    </location>
</feature>
<gene>
    <name evidence="2" type="ORF">Naga_103181g1</name>
</gene>
<dbReference type="AlphaFoldDB" id="W7TI03"/>
<accession>W7TI03</accession>
<evidence type="ECO:0000313" key="3">
    <source>
        <dbReference type="Proteomes" id="UP000019335"/>
    </source>
</evidence>
<feature type="compositionally biased region" description="Pro residues" evidence="1">
    <location>
        <begin position="86"/>
        <end position="97"/>
    </location>
</feature>
<feature type="non-terminal residue" evidence="2">
    <location>
        <position position="1"/>
    </location>
</feature>
<organism evidence="2 3">
    <name type="scientific">Nannochloropsis gaditana</name>
    <dbReference type="NCBI Taxonomy" id="72520"/>
    <lineage>
        <taxon>Eukaryota</taxon>
        <taxon>Sar</taxon>
        <taxon>Stramenopiles</taxon>
        <taxon>Ochrophyta</taxon>
        <taxon>Eustigmatophyceae</taxon>
        <taxon>Eustigmatales</taxon>
        <taxon>Monodopsidaceae</taxon>
        <taxon>Nannochloropsis</taxon>
    </lineage>
</organism>
<feature type="compositionally biased region" description="Basic and acidic residues" evidence="1">
    <location>
        <begin position="9"/>
        <end position="22"/>
    </location>
</feature>
<comment type="caution">
    <text evidence="2">The sequence shown here is derived from an EMBL/GenBank/DDBJ whole genome shotgun (WGS) entry which is preliminary data.</text>
</comment>
<sequence>LPFLGGGGRGEEGGRKGRREAEGGSEGGGGRTGDAGVALGDSQAGGDLLAGEGGREEGGRAGRRRGYFMTSLTCSFEVSSTRFFPPSLPPSSLPPAPAARTRRYAPSQPPHFLPLSHPSSLDCLPPPRRFPPFPLRICFPPP</sequence>
<protein>
    <submittedName>
        <fullName evidence="2">Uncharacterized protein</fullName>
    </submittedName>
</protein>
<evidence type="ECO:0000256" key="1">
    <source>
        <dbReference type="SAM" id="MobiDB-lite"/>
    </source>
</evidence>
<feature type="compositionally biased region" description="Gly residues" evidence="1">
    <location>
        <begin position="24"/>
        <end position="33"/>
    </location>
</feature>
<evidence type="ECO:0000313" key="2">
    <source>
        <dbReference type="EMBL" id="EWM19911.1"/>
    </source>
</evidence>
<reference evidence="2 3" key="1">
    <citation type="journal article" date="2014" name="Mol. Plant">
        <title>Chromosome Scale Genome Assembly and Transcriptome Profiling of Nannochloropsis gaditana in Nitrogen Depletion.</title>
        <authorList>
            <person name="Corteggiani Carpinelli E."/>
            <person name="Telatin A."/>
            <person name="Vitulo N."/>
            <person name="Forcato C."/>
            <person name="D'Angelo M."/>
            <person name="Schiavon R."/>
            <person name="Vezzi A."/>
            <person name="Giacometti G.M."/>
            <person name="Morosinotto T."/>
            <person name="Valle G."/>
        </authorList>
    </citation>
    <scope>NUCLEOTIDE SEQUENCE [LARGE SCALE GENOMIC DNA]</scope>
    <source>
        <strain evidence="2 3">B-31</strain>
    </source>
</reference>